<dbReference type="EMBL" id="GBXM01016567">
    <property type="protein sequence ID" value="JAH92010.1"/>
    <property type="molecule type" value="Transcribed_RNA"/>
</dbReference>
<sequence>MAPPVCIKVLLVCWKRCVFAGERNNRKSYATMVYAFFKASIPVCHHVRGWLSVWCVSGIGLGLGFPLLLSTCYCCVSDEGGRDDLTKLHYHYYYIIMIMFTFFAQIEVKV</sequence>
<organism evidence="2">
    <name type="scientific">Anguilla anguilla</name>
    <name type="common">European freshwater eel</name>
    <name type="synonym">Muraena anguilla</name>
    <dbReference type="NCBI Taxonomy" id="7936"/>
    <lineage>
        <taxon>Eukaryota</taxon>
        <taxon>Metazoa</taxon>
        <taxon>Chordata</taxon>
        <taxon>Craniata</taxon>
        <taxon>Vertebrata</taxon>
        <taxon>Euteleostomi</taxon>
        <taxon>Actinopterygii</taxon>
        <taxon>Neopterygii</taxon>
        <taxon>Teleostei</taxon>
        <taxon>Anguilliformes</taxon>
        <taxon>Anguillidae</taxon>
        <taxon>Anguilla</taxon>
    </lineage>
</organism>
<protein>
    <submittedName>
        <fullName evidence="2">Uncharacterized protein</fullName>
    </submittedName>
</protein>
<keyword evidence="1" id="KW-0812">Transmembrane</keyword>
<accession>A0A0E9WR07</accession>
<evidence type="ECO:0000256" key="1">
    <source>
        <dbReference type="SAM" id="Phobius"/>
    </source>
</evidence>
<feature type="transmembrane region" description="Helical" evidence="1">
    <location>
        <begin position="51"/>
        <end position="76"/>
    </location>
</feature>
<name>A0A0E9WR07_ANGAN</name>
<evidence type="ECO:0000313" key="2">
    <source>
        <dbReference type="EMBL" id="JAH92010.1"/>
    </source>
</evidence>
<keyword evidence="1" id="KW-0472">Membrane</keyword>
<feature type="transmembrane region" description="Helical" evidence="1">
    <location>
        <begin position="88"/>
        <end position="106"/>
    </location>
</feature>
<reference evidence="2" key="2">
    <citation type="journal article" date="2015" name="Fish Shellfish Immunol.">
        <title>Early steps in the European eel (Anguilla anguilla)-Vibrio vulnificus interaction in the gills: Role of the RtxA13 toxin.</title>
        <authorList>
            <person name="Callol A."/>
            <person name="Pajuelo D."/>
            <person name="Ebbesson L."/>
            <person name="Teles M."/>
            <person name="MacKenzie S."/>
            <person name="Amaro C."/>
        </authorList>
    </citation>
    <scope>NUCLEOTIDE SEQUENCE</scope>
</reference>
<reference evidence="2" key="1">
    <citation type="submission" date="2014-11" db="EMBL/GenBank/DDBJ databases">
        <authorList>
            <person name="Amaro Gonzalez C."/>
        </authorList>
    </citation>
    <scope>NUCLEOTIDE SEQUENCE</scope>
</reference>
<keyword evidence="1" id="KW-1133">Transmembrane helix</keyword>
<dbReference type="AlphaFoldDB" id="A0A0E9WR07"/>
<proteinExistence type="predicted"/>